<keyword evidence="2" id="KW-1185">Reference proteome</keyword>
<dbReference type="Proteomes" id="UP000076858">
    <property type="component" value="Unassembled WGS sequence"/>
</dbReference>
<gene>
    <name evidence="1" type="ORF">APZ42_021509</name>
</gene>
<comment type="caution">
    <text evidence="1">The sequence shown here is derived from an EMBL/GenBank/DDBJ whole genome shotgun (WGS) entry which is preliminary data.</text>
</comment>
<sequence length="67" mass="7623">MNSFCLFVFRRFFIFESWRNIGGASLRGRKSNSSRLGSGVLVLPWTTAEVVRKCSCCPTKQTTLTSW</sequence>
<evidence type="ECO:0000313" key="2">
    <source>
        <dbReference type="Proteomes" id="UP000076858"/>
    </source>
</evidence>
<name>A0A164WLH9_9CRUS</name>
<evidence type="ECO:0000313" key="1">
    <source>
        <dbReference type="EMBL" id="KZS13374.1"/>
    </source>
</evidence>
<dbReference type="EMBL" id="LRGB01001186">
    <property type="protein sequence ID" value="KZS13374.1"/>
    <property type="molecule type" value="Genomic_DNA"/>
</dbReference>
<protein>
    <submittedName>
        <fullName evidence="1">Uncharacterized protein</fullName>
    </submittedName>
</protein>
<proteinExistence type="predicted"/>
<reference evidence="1 2" key="1">
    <citation type="submission" date="2016-03" db="EMBL/GenBank/DDBJ databases">
        <title>EvidentialGene: Evidence-directed Construction of Genes on Genomes.</title>
        <authorList>
            <person name="Gilbert D.G."/>
            <person name="Choi J.-H."/>
            <person name="Mockaitis K."/>
            <person name="Colbourne J."/>
            <person name="Pfrender M."/>
        </authorList>
    </citation>
    <scope>NUCLEOTIDE SEQUENCE [LARGE SCALE GENOMIC DNA]</scope>
    <source>
        <strain evidence="1 2">Xinb3</strain>
        <tissue evidence="1">Complete organism</tissue>
    </source>
</reference>
<organism evidence="1 2">
    <name type="scientific">Daphnia magna</name>
    <dbReference type="NCBI Taxonomy" id="35525"/>
    <lineage>
        <taxon>Eukaryota</taxon>
        <taxon>Metazoa</taxon>
        <taxon>Ecdysozoa</taxon>
        <taxon>Arthropoda</taxon>
        <taxon>Crustacea</taxon>
        <taxon>Branchiopoda</taxon>
        <taxon>Diplostraca</taxon>
        <taxon>Cladocera</taxon>
        <taxon>Anomopoda</taxon>
        <taxon>Daphniidae</taxon>
        <taxon>Daphnia</taxon>
    </lineage>
</organism>
<dbReference type="AlphaFoldDB" id="A0A164WLH9"/>
<accession>A0A164WLH9</accession>